<dbReference type="Proteomes" id="UP000279600">
    <property type="component" value="Chromosome"/>
</dbReference>
<sequence>MYSKEEAKQVRQDFWTFFGKRYDRKWLLYNTGIKDLVLKFEFEDNRAIVGIDLMHDDQFYREYYFDKLLSLKALMFEEVSQELIFDPDYRTESGKIISRIYVYLDNVKIQRKTDWPAVYNFYYKYMDRLEQFYLEYRDFVKN</sequence>
<dbReference type="InterPro" id="IPR025364">
    <property type="entry name" value="DUF4268"/>
</dbReference>
<dbReference type="EMBL" id="CP034549">
    <property type="protein sequence ID" value="AZQ44116.1"/>
    <property type="molecule type" value="Genomic_DNA"/>
</dbReference>
<evidence type="ECO:0000259" key="1">
    <source>
        <dbReference type="Pfam" id="PF14088"/>
    </source>
</evidence>
<name>A0A3S9MXW8_9FLAO</name>
<reference evidence="2 3" key="1">
    <citation type="submission" date="2018-12" db="EMBL/GenBank/DDBJ databases">
        <title>Complete genome of Nonlabens sp. MJ115.</title>
        <authorList>
            <person name="Choi H.S."/>
            <person name="Jung J."/>
        </authorList>
    </citation>
    <scope>NUCLEOTIDE SEQUENCE [LARGE SCALE GENOMIC DNA]</scope>
    <source>
        <strain evidence="2 3">MJ115</strain>
    </source>
</reference>
<dbReference type="OrthoDB" id="1467516at2"/>
<dbReference type="AlphaFoldDB" id="A0A3S9MXW8"/>
<feature type="domain" description="DUF4268" evidence="1">
    <location>
        <begin position="10"/>
        <end position="136"/>
    </location>
</feature>
<dbReference type="RefSeq" id="WP_126447235.1">
    <property type="nucleotide sequence ID" value="NZ_CP034549.1"/>
</dbReference>
<dbReference type="Pfam" id="PF14088">
    <property type="entry name" value="DUF4268"/>
    <property type="match status" value="1"/>
</dbReference>
<evidence type="ECO:0000313" key="2">
    <source>
        <dbReference type="EMBL" id="AZQ44116.1"/>
    </source>
</evidence>
<accession>A0A3S9MXW8</accession>
<organism evidence="2 3">
    <name type="scientific">Nonlabens ponticola</name>
    <dbReference type="NCBI Taxonomy" id="2496866"/>
    <lineage>
        <taxon>Bacteria</taxon>
        <taxon>Pseudomonadati</taxon>
        <taxon>Bacteroidota</taxon>
        <taxon>Flavobacteriia</taxon>
        <taxon>Flavobacteriales</taxon>
        <taxon>Flavobacteriaceae</taxon>
        <taxon>Nonlabens</taxon>
    </lineage>
</organism>
<evidence type="ECO:0000313" key="3">
    <source>
        <dbReference type="Proteomes" id="UP000279600"/>
    </source>
</evidence>
<gene>
    <name evidence="2" type="ORF">EJ995_07680</name>
</gene>
<protein>
    <submittedName>
        <fullName evidence="2">DUF4268 domain-containing protein</fullName>
    </submittedName>
</protein>
<proteinExistence type="predicted"/>
<keyword evidence="3" id="KW-1185">Reference proteome</keyword>
<dbReference type="KEGG" id="noj:EJ995_07680"/>